<dbReference type="EMBL" id="JBEXAC010000002">
    <property type="protein sequence ID" value="MET6998457.1"/>
    <property type="molecule type" value="Genomic_DNA"/>
</dbReference>
<protein>
    <submittedName>
        <fullName evidence="1">Uncharacterized protein</fullName>
    </submittedName>
</protein>
<dbReference type="PROSITE" id="PS51257">
    <property type="entry name" value="PROKAR_LIPOPROTEIN"/>
    <property type="match status" value="1"/>
</dbReference>
<dbReference type="SUPFAM" id="SSF50969">
    <property type="entry name" value="YVTN repeat-like/Quinoprotein amine dehydrogenase"/>
    <property type="match status" value="1"/>
</dbReference>
<dbReference type="InterPro" id="IPR011044">
    <property type="entry name" value="Quino_amine_DH_bsu"/>
</dbReference>
<accession>A0ABV2T610</accession>
<sequence>MHLRFPIILLAVFLSCNAYTDRDQKNYASPKGYSLDTPVKFRVRESLREISGIVLNPDEQHIVAINDEDGKVFLVDVHADQPYPTWKFAKGGDYEDIAYTGKEWMVLKSNGMLYQVHGLFTDSTSSTHFRFPEPGKREFESAYFDPQRNSVVIICKNCEEDKKQGTTTAYQFDMGTMVYHSEPVFKLDVKAIAKLAGVPLKNFKPSAAAIHPVEKRLYIVASVNSLLVITDLQGKVQEAYNLKRTLFPQPEGISFAPNGDMYISNEGGETLANILKFSYHAK</sequence>
<reference evidence="1 2" key="1">
    <citation type="submission" date="2024-06" db="EMBL/GenBank/DDBJ databases">
        <title>Chitinophaga defluvii sp. nov., isolated from municipal sewage.</title>
        <authorList>
            <person name="Zhang L."/>
        </authorList>
    </citation>
    <scope>NUCLEOTIDE SEQUENCE [LARGE SCALE GENOMIC DNA]</scope>
    <source>
        <strain evidence="1 2">H8</strain>
    </source>
</reference>
<comment type="caution">
    <text evidence="1">The sequence shown here is derived from an EMBL/GenBank/DDBJ whole genome shotgun (WGS) entry which is preliminary data.</text>
</comment>
<keyword evidence="2" id="KW-1185">Reference proteome</keyword>
<proteinExistence type="predicted"/>
<evidence type="ECO:0000313" key="1">
    <source>
        <dbReference type="EMBL" id="MET6998457.1"/>
    </source>
</evidence>
<dbReference type="Proteomes" id="UP001549749">
    <property type="component" value="Unassembled WGS sequence"/>
</dbReference>
<evidence type="ECO:0000313" key="2">
    <source>
        <dbReference type="Proteomes" id="UP001549749"/>
    </source>
</evidence>
<organism evidence="1 2">
    <name type="scientific">Chitinophaga defluvii</name>
    <dbReference type="NCBI Taxonomy" id="3163343"/>
    <lineage>
        <taxon>Bacteria</taxon>
        <taxon>Pseudomonadati</taxon>
        <taxon>Bacteroidota</taxon>
        <taxon>Chitinophagia</taxon>
        <taxon>Chitinophagales</taxon>
        <taxon>Chitinophagaceae</taxon>
        <taxon>Chitinophaga</taxon>
    </lineage>
</organism>
<gene>
    <name evidence="1" type="ORF">ABR189_13810</name>
</gene>
<name>A0ABV2T610_9BACT</name>
<dbReference type="RefSeq" id="WP_354661102.1">
    <property type="nucleotide sequence ID" value="NZ_JBEXAC010000002.1"/>
</dbReference>